<feature type="region of interest" description="Disordered" evidence="1">
    <location>
        <begin position="70"/>
        <end position="98"/>
    </location>
</feature>
<proteinExistence type="predicted"/>
<evidence type="ECO:0000256" key="1">
    <source>
        <dbReference type="SAM" id="MobiDB-lite"/>
    </source>
</evidence>
<comment type="caution">
    <text evidence="2">The sequence shown here is derived from an EMBL/GenBank/DDBJ whole genome shotgun (WGS) entry which is preliminary data.</text>
</comment>
<name>A0A060SAI5_PYCCI</name>
<evidence type="ECO:0000313" key="3">
    <source>
        <dbReference type="Proteomes" id="UP000029665"/>
    </source>
</evidence>
<dbReference type="EMBL" id="CCBP010000039">
    <property type="protein sequence ID" value="CDO69393.1"/>
    <property type="molecule type" value="Genomic_DNA"/>
</dbReference>
<protein>
    <submittedName>
        <fullName evidence="2">Uncharacterized protein</fullName>
    </submittedName>
</protein>
<gene>
    <name evidence="2" type="ORF">BN946_scf185040.g6</name>
</gene>
<organism evidence="2 3">
    <name type="scientific">Pycnoporus cinnabarinus</name>
    <name type="common">Cinnabar-red polypore</name>
    <name type="synonym">Trametes cinnabarina</name>
    <dbReference type="NCBI Taxonomy" id="5643"/>
    <lineage>
        <taxon>Eukaryota</taxon>
        <taxon>Fungi</taxon>
        <taxon>Dikarya</taxon>
        <taxon>Basidiomycota</taxon>
        <taxon>Agaricomycotina</taxon>
        <taxon>Agaricomycetes</taxon>
        <taxon>Polyporales</taxon>
        <taxon>Polyporaceae</taxon>
        <taxon>Trametes</taxon>
    </lineage>
</organism>
<dbReference type="Proteomes" id="UP000029665">
    <property type="component" value="Unassembled WGS sequence"/>
</dbReference>
<dbReference type="AlphaFoldDB" id="A0A060SAI5"/>
<dbReference type="HOGENOM" id="CLU_2074324_0_0_1"/>
<reference evidence="2" key="1">
    <citation type="submission" date="2014-01" db="EMBL/GenBank/DDBJ databases">
        <title>The genome of the white-rot fungus Pycnoporus cinnabarinus: a basidiomycete model with a versatile arsenal for lignocellulosic biomass breakdown.</title>
        <authorList>
            <person name="Levasseur A."/>
            <person name="Lomascolo A."/>
            <person name="Ruiz-Duenas F.J."/>
            <person name="Uzan E."/>
            <person name="Piumi F."/>
            <person name="Kues U."/>
            <person name="Ram A.F.J."/>
            <person name="Murat C."/>
            <person name="Haon M."/>
            <person name="Benoit I."/>
            <person name="Arfi Y."/>
            <person name="Chevret D."/>
            <person name="Drula E."/>
            <person name="Kwon M.J."/>
            <person name="Gouret P."/>
            <person name="Lesage-Meessen L."/>
            <person name="Lombard V."/>
            <person name="Mariette J."/>
            <person name="Noirot C."/>
            <person name="Park J."/>
            <person name="Patyshakuliyeva A."/>
            <person name="Wieneger R.A.B."/>
            <person name="Wosten H.A.B."/>
            <person name="Martin F."/>
            <person name="Coutinho P.M."/>
            <person name="de Vries R."/>
            <person name="Martinez A.T."/>
            <person name="Klopp C."/>
            <person name="Pontarotti P."/>
            <person name="Henrissat B."/>
            <person name="Record E."/>
        </authorList>
    </citation>
    <scope>NUCLEOTIDE SEQUENCE [LARGE SCALE GENOMIC DNA]</scope>
    <source>
        <strain evidence="2">BRFM137</strain>
    </source>
</reference>
<sequence>MVRCAGCNQVFSLSGLSKHYGQTQQLSCLDARDALYTASLQPPDSPSPQPVNTPGDIEVFSGDYFGGYQVDNFDMEEAGDPDNVPLSPLACDGTTDDEGEALEVFPEDSSESDSDDDD</sequence>
<evidence type="ECO:0000313" key="2">
    <source>
        <dbReference type="EMBL" id="CDO69393.1"/>
    </source>
</evidence>
<keyword evidence="3" id="KW-1185">Reference proteome</keyword>
<accession>A0A060SAI5</accession>